<name>A0A964E3D4_9PROT</name>
<dbReference type="GO" id="GO:0016791">
    <property type="term" value="F:phosphatase activity"/>
    <property type="evidence" value="ECO:0007669"/>
    <property type="project" value="TreeGrafter"/>
</dbReference>
<gene>
    <name evidence="1" type="ORF">ACELLULO517_08835</name>
</gene>
<dbReference type="Proteomes" id="UP000721844">
    <property type="component" value="Unassembled WGS sequence"/>
</dbReference>
<dbReference type="GO" id="GO:0005737">
    <property type="term" value="C:cytoplasm"/>
    <property type="evidence" value="ECO:0007669"/>
    <property type="project" value="TreeGrafter"/>
</dbReference>
<dbReference type="NCBIfam" id="TIGR01460">
    <property type="entry name" value="HAD-SF-IIA"/>
    <property type="match status" value="1"/>
</dbReference>
<accession>A0A964E3D4</accession>
<evidence type="ECO:0000313" key="2">
    <source>
        <dbReference type="Proteomes" id="UP000721844"/>
    </source>
</evidence>
<dbReference type="NCBIfam" id="TIGR01459">
    <property type="entry name" value="HAD-SF-IIA-hyp4"/>
    <property type="match status" value="1"/>
</dbReference>
<keyword evidence="1" id="KW-0378">Hydrolase</keyword>
<dbReference type="Pfam" id="PF13242">
    <property type="entry name" value="Hydrolase_like"/>
    <property type="match status" value="1"/>
</dbReference>
<protein>
    <submittedName>
        <fullName evidence="1">TIGR01459 family HAD-type hydrolase</fullName>
    </submittedName>
</protein>
<dbReference type="RefSeq" id="WP_227306979.1">
    <property type="nucleotide sequence ID" value="NZ_JAESVA010000003.1"/>
</dbReference>
<dbReference type="PANTHER" id="PTHR19288">
    <property type="entry name" value="4-NITROPHENYLPHOSPHATASE-RELATED"/>
    <property type="match status" value="1"/>
</dbReference>
<dbReference type="Gene3D" id="3.40.50.1000">
    <property type="entry name" value="HAD superfamily/HAD-like"/>
    <property type="match status" value="2"/>
</dbReference>
<dbReference type="InterPro" id="IPR036412">
    <property type="entry name" value="HAD-like_sf"/>
</dbReference>
<dbReference type="InterPro" id="IPR006356">
    <property type="entry name" value="HAD-SF_hydro_IIA_hyp3"/>
</dbReference>
<sequence length="286" mass="30454">MIQPPLLPAFDAVFADADAFLLDQFGTIHDGERPYPGAVAAMLRARAAGKRILILSNSGKRAAPNKARLAQLGFPAESYDGFLTSGEVVWQMLAARRLPALQRVRRVLVLSRGEDKAALAGLDLERTEDPQRADLVILLGSEADRIGLAAYRARLAEPARRGVPCLCGNPDRLMVLGDGSLAPAPGQIAEIYAEMGGSVVWVGKPHAALYEAAFAELRAILGRNFAPDRIWAVGDSLEHDIAGAAALGCRSILVTTGILGGSTPADIADEMTRWQTQPDAILPIFA</sequence>
<evidence type="ECO:0000313" key="1">
    <source>
        <dbReference type="EMBL" id="MCB8880336.1"/>
    </source>
</evidence>
<dbReference type="PANTHER" id="PTHR19288:SF90">
    <property type="entry name" value="OS08G0542600 PROTEIN"/>
    <property type="match status" value="1"/>
</dbReference>
<proteinExistence type="predicted"/>
<dbReference type="InterPro" id="IPR006357">
    <property type="entry name" value="HAD-SF_hydro_IIA"/>
</dbReference>
<dbReference type="SUPFAM" id="SSF56784">
    <property type="entry name" value="HAD-like"/>
    <property type="match status" value="1"/>
</dbReference>
<dbReference type="Pfam" id="PF13344">
    <property type="entry name" value="Hydrolase_6"/>
    <property type="match status" value="1"/>
</dbReference>
<keyword evidence="2" id="KW-1185">Reference proteome</keyword>
<comment type="caution">
    <text evidence="1">The sequence shown here is derived from an EMBL/GenBank/DDBJ whole genome shotgun (WGS) entry which is preliminary data.</text>
</comment>
<dbReference type="AlphaFoldDB" id="A0A964E3D4"/>
<organism evidence="1 2">
    <name type="scientific">Acidisoma cellulosilyticum</name>
    <dbReference type="NCBI Taxonomy" id="2802395"/>
    <lineage>
        <taxon>Bacteria</taxon>
        <taxon>Pseudomonadati</taxon>
        <taxon>Pseudomonadota</taxon>
        <taxon>Alphaproteobacteria</taxon>
        <taxon>Acetobacterales</taxon>
        <taxon>Acidocellaceae</taxon>
        <taxon>Acidisoma</taxon>
    </lineage>
</organism>
<dbReference type="InterPro" id="IPR023214">
    <property type="entry name" value="HAD_sf"/>
</dbReference>
<dbReference type="EMBL" id="JAESVA010000003">
    <property type="protein sequence ID" value="MCB8880336.1"/>
    <property type="molecule type" value="Genomic_DNA"/>
</dbReference>
<reference evidence="1 2" key="1">
    <citation type="journal article" date="2021" name="Microorganisms">
        <title>Acidisoma silvae sp. nov. and Acidisomacellulosilytica sp. nov., Two Acidophilic Bacteria Isolated from Decaying Wood, Hydrolyzing Cellulose and Producing Poly-3-hydroxybutyrate.</title>
        <authorList>
            <person name="Mieszkin S."/>
            <person name="Pouder E."/>
            <person name="Uroz S."/>
            <person name="Simon-Colin C."/>
            <person name="Alain K."/>
        </authorList>
    </citation>
    <scope>NUCLEOTIDE SEQUENCE [LARGE SCALE GENOMIC DNA]</scope>
    <source>
        <strain evidence="1 2">HW T5.17</strain>
    </source>
</reference>